<proteinExistence type="predicted"/>
<name>A0A5P8D7K9_9CAUD</name>
<dbReference type="KEGG" id="vg:60321021"/>
<gene>
    <name evidence="1" type="primary">51</name>
    <name evidence="1" type="ORF">SEA_LILMCDREAMY_51</name>
</gene>
<dbReference type="RefSeq" id="YP_009949615.1">
    <property type="nucleotide sequence ID" value="NC_051582.1"/>
</dbReference>
<protein>
    <submittedName>
        <fullName evidence="1">Uncharacterized protein</fullName>
    </submittedName>
</protein>
<dbReference type="GeneID" id="60321021"/>
<evidence type="ECO:0000313" key="1">
    <source>
        <dbReference type="EMBL" id="QFP94671.1"/>
    </source>
</evidence>
<reference evidence="1 2" key="1">
    <citation type="submission" date="2019-08" db="EMBL/GenBank/DDBJ databases">
        <authorList>
            <person name="Lippold A."/>
            <person name="Marlatt M."/>
            <person name="Cooper K."/>
            <person name="Frohnapfel E."/>
            <person name="Glenski M."/>
            <person name="Johnson H."/>
            <person name="Johnson K."/>
            <person name="Tjaden E."/>
            <person name="Troeh S."/>
            <person name="Hayes S."/>
            <person name="Ettinger A.-S.H."/>
            <person name="Ettinger W.F."/>
            <person name="Haydock J."/>
            <person name="Anders K.R."/>
            <person name="Garlena R.A."/>
            <person name="Russell D.A."/>
            <person name="Pope W.H."/>
            <person name="Jacobs-Sera D."/>
            <person name="Hatfull G.F."/>
        </authorList>
    </citation>
    <scope>NUCLEOTIDE SEQUENCE [LARGE SCALE GENOMIC DNA]</scope>
</reference>
<evidence type="ECO:0000313" key="2">
    <source>
        <dbReference type="Proteomes" id="UP000325405"/>
    </source>
</evidence>
<organism evidence="1 2">
    <name type="scientific">Mycobacterium phage LilMcDreamy</name>
    <dbReference type="NCBI Taxonomy" id="2652422"/>
    <lineage>
        <taxon>Viruses</taxon>
        <taxon>Duplodnaviria</taxon>
        <taxon>Heunggongvirae</taxon>
        <taxon>Uroviricota</taxon>
        <taxon>Caudoviricetes</taxon>
        <taxon>Bclasvirinae</taxon>
        <taxon>Lilmcdreamyvirus</taxon>
        <taxon>Lilmcdreamyvirus lilmcdreamy</taxon>
    </lineage>
</organism>
<keyword evidence="2" id="KW-1185">Reference proteome</keyword>
<sequence length="53" mass="6270">MRRERPTWVVTGSDPTPDGYHDEMLYEGKSWWGALRAIWAGRRNGLKMDVTYR</sequence>
<dbReference type="EMBL" id="MN284893">
    <property type="protein sequence ID" value="QFP94671.1"/>
    <property type="molecule type" value="Genomic_DNA"/>
</dbReference>
<accession>A0A5P8D7K9</accession>
<dbReference type="Proteomes" id="UP000325405">
    <property type="component" value="Segment"/>
</dbReference>